<organism evidence="1 2">
    <name type="scientific">Dreissena polymorpha</name>
    <name type="common">Zebra mussel</name>
    <name type="synonym">Mytilus polymorpha</name>
    <dbReference type="NCBI Taxonomy" id="45954"/>
    <lineage>
        <taxon>Eukaryota</taxon>
        <taxon>Metazoa</taxon>
        <taxon>Spiralia</taxon>
        <taxon>Lophotrochozoa</taxon>
        <taxon>Mollusca</taxon>
        <taxon>Bivalvia</taxon>
        <taxon>Autobranchia</taxon>
        <taxon>Heteroconchia</taxon>
        <taxon>Euheterodonta</taxon>
        <taxon>Imparidentia</taxon>
        <taxon>Neoheterodontei</taxon>
        <taxon>Myida</taxon>
        <taxon>Dreissenoidea</taxon>
        <taxon>Dreissenidae</taxon>
        <taxon>Dreissena</taxon>
    </lineage>
</organism>
<comment type="caution">
    <text evidence="1">The sequence shown here is derived from an EMBL/GenBank/DDBJ whole genome shotgun (WGS) entry which is preliminary data.</text>
</comment>
<reference evidence="1" key="2">
    <citation type="submission" date="2020-11" db="EMBL/GenBank/DDBJ databases">
        <authorList>
            <person name="McCartney M.A."/>
            <person name="Auch B."/>
            <person name="Kono T."/>
            <person name="Mallez S."/>
            <person name="Becker A."/>
            <person name="Gohl D.M."/>
            <person name="Silverstein K.A.T."/>
            <person name="Koren S."/>
            <person name="Bechman K.B."/>
            <person name="Herman A."/>
            <person name="Abrahante J.E."/>
            <person name="Garbe J."/>
        </authorList>
    </citation>
    <scope>NUCLEOTIDE SEQUENCE</scope>
    <source>
        <strain evidence="1">Duluth1</strain>
        <tissue evidence="1">Whole animal</tissue>
    </source>
</reference>
<reference evidence="1" key="1">
    <citation type="journal article" date="2019" name="bioRxiv">
        <title>The Genome of the Zebra Mussel, Dreissena polymorpha: A Resource for Invasive Species Research.</title>
        <authorList>
            <person name="McCartney M.A."/>
            <person name="Auch B."/>
            <person name="Kono T."/>
            <person name="Mallez S."/>
            <person name="Zhang Y."/>
            <person name="Obille A."/>
            <person name="Becker A."/>
            <person name="Abrahante J.E."/>
            <person name="Garbe J."/>
            <person name="Badalamenti J.P."/>
            <person name="Herman A."/>
            <person name="Mangelson H."/>
            <person name="Liachko I."/>
            <person name="Sullivan S."/>
            <person name="Sone E.D."/>
            <person name="Koren S."/>
            <person name="Silverstein K.A.T."/>
            <person name="Beckman K.B."/>
            <person name="Gohl D.M."/>
        </authorList>
    </citation>
    <scope>NUCLEOTIDE SEQUENCE</scope>
    <source>
        <strain evidence="1">Duluth1</strain>
        <tissue evidence="1">Whole animal</tissue>
    </source>
</reference>
<proteinExistence type="predicted"/>
<name>A0A9D4BF39_DREPO</name>
<accession>A0A9D4BF39</accession>
<gene>
    <name evidence="1" type="ORF">DPMN_194520</name>
</gene>
<evidence type="ECO:0000313" key="2">
    <source>
        <dbReference type="Proteomes" id="UP000828390"/>
    </source>
</evidence>
<evidence type="ECO:0000313" key="1">
    <source>
        <dbReference type="EMBL" id="KAH3692768.1"/>
    </source>
</evidence>
<dbReference type="Proteomes" id="UP000828390">
    <property type="component" value="Unassembled WGS sequence"/>
</dbReference>
<dbReference type="EMBL" id="JAIWYP010000019">
    <property type="protein sequence ID" value="KAH3692768.1"/>
    <property type="molecule type" value="Genomic_DNA"/>
</dbReference>
<dbReference type="AlphaFoldDB" id="A0A9D4BF39"/>
<protein>
    <submittedName>
        <fullName evidence="1">Uncharacterized protein</fullName>
    </submittedName>
</protein>
<sequence>MKRTMNTVQRLRREPEILHKYDAIIKEQEKRGLIEMISADSTSPSTAVHYIPHHLVR</sequence>
<keyword evidence="2" id="KW-1185">Reference proteome</keyword>